<feature type="transmembrane region" description="Helical" evidence="7">
    <location>
        <begin position="42"/>
        <end position="66"/>
    </location>
</feature>
<evidence type="ECO:0000256" key="5">
    <source>
        <dbReference type="ARBA" id="ARBA00022989"/>
    </source>
</evidence>
<comment type="subcellular location">
    <subcellularLocation>
        <location evidence="1">Membrane</location>
        <topology evidence="1">Multi-pass membrane protein</topology>
    </subcellularLocation>
</comment>
<reference evidence="10" key="1">
    <citation type="journal article" date="2019" name="Int. J. Syst. Evol. Microbiol.">
        <title>The Global Catalogue of Microorganisms (GCM) 10K type strain sequencing project: providing services to taxonomists for standard genome sequencing and annotation.</title>
        <authorList>
            <consortium name="The Broad Institute Genomics Platform"/>
            <consortium name="The Broad Institute Genome Sequencing Center for Infectious Disease"/>
            <person name="Wu L."/>
            <person name="Ma J."/>
        </authorList>
    </citation>
    <scope>NUCLEOTIDE SEQUENCE [LARGE SCALE GENOMIC DNA]</scope>
    <source>
        <strain evidence="10">JCM 1490</strain>
    </source>
</reference>
<evidence type="ECO:0000313" key="10">
    <source>
        <dbReference type="Proteomes" id="UP001596455"/>
    </source>
</evidence>
<dbReference type="PANTHER" id="PTHR43731:SF14">
    <property type="entry name" value="PRESENILIN-ASSOCIATED RHOMBOID-LIKE PROTEIN, MITOCHONDRIAL"/>
    <property type="match status" value="1"/>
</dbReference>
<evidence type="ECO:0000256" key="1">
    <source>
        <dbReference type="ARBA" id="ARBA00004141"/>
    </source>
</evidence>
<keyword evidence="4 9" id="KW-0378">Hydrolase</keyword>
<keyword evidence="10" id="KW-1185">Reference proteome</keyword>
<protein>
    <submittedName>
        <fullName evidence="9">Rhomboid family intramembrane serine protease</fullName>
        <ecNumber evidence="9">3.4.21.-</ecNumber>
    </submittedName>
</protein>
<dbReference type="EC" id="3.4.21.-" evidence="9"/>
<dbReference type="RefSeq" id="WP_382390849.1">
    <property type="nucleotide sequence ID" value="NZ_JBHTCQ010000001.1"/>
</dbReference>
<evidence type="ECO:0000313" key="9">
    <source>
        <dbReference type="EMBL" id="MFC7403931.1"/>
    </source>
</evidence>
<feature type="transmembrane region" description="Helical" evidence="7">
    <location>
        <begin position="78"/>
        <end position="98"/>
    </location>
</feature>
<keyword evidence="3 7" id="KW-0812">Transmembrane</keyword>
<gene>
    <name evidence="9" type="ORF">ACFQQL_02325</name>
</gene>
<evidence type="ECO:0000256" key="6">
    <source>
        <dbReference type="ARBA" id="ARBA00023136"/>
    </source>
</evidence>
<evidence type="ECO:0000256" key="7">
    <source>
        <dbReference type="SAM" id="Phobius"/>
    </source>
</evidence>
<evidence type="ECO:0000256" key="3">
    <source>
        <dbReference type="ARBA" id="ARBA00022692"/>
    </source>
</evidence>
<dbReference type="GO" id="GO:0006508">
    <property type="term" value="P:proteolysis"/>
    <property type="evidence" value="ECO:0007669"/>
    <property type="project" value="UniProtKB-KW"/>
</dbReference>
<feature type="domain" description="Peptidase S54 rhomboid" evidence="8">
    <location>
        <begin position="38"/>
        <end position="173"/>
    </location>
</feature>
<proteinExistence type="inferred from homology"/>
<dbReference type="EMBL" id="JBHTCQ010000001">
    <property type="protein sequence ID" value="MFC7403931.1"/>
    <property type="molecule type" value="Genomic_DNA"/>
</dbReference>
<feature type="transmembrane region" description="Helical" evidence="7">
    <location>
        <begin position="159"/>
        <end position="175"/>
    </location>
</feature>
<accession>A0ABW2Q368</accession>
<dbReference type="Proteomes" id="UP001596455">
    <property type="component" value="Unassembled WGS sequence"/>
</dbReference>
<dbReference type="InterPro" id="IPR050925">
    <property type="entry name" value="Rhomboid_protease_S54"/>
</dbReference>
<dbReference type="InterPro" id="IPR022764">
    <property type="entry name" value="Peptidase_S54_rhomboid_dom"/>
</dbReference>
<dbReference type="GO" id="GO:0008233">
    <property type="term" value="F:peptidase activity"/>
    <property type="evidence" value="ECO:0007669"/>
    <property type="project" value="UniProtKB-KW"/>
</dbReference>
<sequence length="206" mass="21827">MITISIIAVCVLVYLAQRVPGLAITQSFAFMPALGEVEPWRFLTAAFLHGGTLHLALNMYALWIVGSTLEPALGRWRFVALYVLSALGGSTAVLLLASPDGLGWGQHVVGASGAVFGLFAAVFIVLRRFGRDATQILVLLGLNFAIGFLVSGISWQSHLGGVVVGGLLALTYAYAPRERRTALAVAATVVMATLLVVLVVTRYMAV</sequence>
<feature type="transmembrane region" description="Helical" evidence="7">
    <location>
        <begin position="182"/>
        <end position="205"/>
    </location>
</feature>
<organism evidence="9 10">
    <name type="scientific">Georgenia alba</name>
    <dbReference type="NCBI Taxonomy" id="2233858"/>
    <lineage>
        <taxon>Bacteria</taxon>
        <taxon>Bacillati</taxon>
        <taxon>Actinomycetota</taxon>
        <taxon>Actinomycetes</taxon>
        <taxon>Micrococcales</taxon>
        <taxon>Bogoriellaceae</taxon>
        <taxon>Georgenia</taxon>
    </lineage>
</organism>
<comment type="similarity">
    <text evidence="2">Belongs to the peptidase S54 family.</text>
</comment>
<dbReference type="SUPFAM" id="SSF144091">
    <property type="entry name" value="Rhomboid-like"/>
    <property type="match status" value="1"/>
</dbReference>
<keyword evidence="5 7" id="KW-1133">Transmembrane helix</keyword>
<name>A0ABW2Q368_9MICO</name>
<evidence type="ECO:0000256" key="2">
    <source>
        <dbReference type="ARBA" id="ARBA00009045"/>
    </source>
</evidence>
<keyword evidence="6 7" id="KW-0472">Membrane</keyword>
<evidence type="ECO:0000256" key="4">
    <source>
        <dbReference type="ARBA" id="ARBA00022801"/>
    </source>
</evidence>
<dbReference type="Gene3D" id="1.20.1540.10">
    <property type="entry name" value="Rhomboid-like"/>
    <property type="match status" value="1"/>
</dbReference>
<evidence type="ECO:0000259" key="8">
    <source>
        <dbReference type="Pfam" id="PF01694"/>
    </source>
</evidence>
<comment type="caution">
    <text evidence="9">The sequence shown here is derived from an EMBL/GenBank/DDBJ whole genome shotgun (WGS) entry which is preliminary data.</text>
</comment>
<dbReference type="InterPro" id="IPR035952">
    <property type="entry name" value="Rhomboid-like_sf"/>
</dbReference>
<dbReference type="Pfam" id="PF01694">
    <property type="entry name" value="Rhomboid"/>
    <property type="match status" value="1"/>
</dbReference>
<dbReference type="PANTHER" id="PTHR43731">
    <property type="entry name" value="RHOMBOID PROTEASE"/>
    <property type="match status" value="1"/>
</dbReference>
<feature type="transmembrane region" description="Helical" evidence="7">
    <location>
        <begin position="133"/>
        <end position="153"/>
    </location>
</feature>
<feature type="transmembrane region" description="Helical" evidence="7">
    <location>
        <begin position="104"/>
        <end position="126"/>
    </location>
</feature>
<keyword evidence="9" id="KW-0645">Protease</keyword>